<feature type="domain" description="DUF397" evidence="1">
    <location>
        <begin position="8"/>
        <end position="60"/>
    </location>
</feature>
<dbReference type="InterPro" id="IPR007278">
    <property type="entry name" value="DUF397"/>
</dbReference>
<evidence type="ECO:0000313" key="2">
    <source>
        <dbReference type="EMBL" id="GGW35993.1"/>
    </source>
</evidence>
<gene>
    <name evidence="2" type="ORF">GCM10010503_09780</name>
</gene>
<organism evidence="2 3">
    <name type="scientific">Streptomyces lucensis JCM 4490</name>
    <dbReference type="NCBI Taxonomy" id="1306176"/>
    <lineage>
        <taxon>Bacteria</taxon>
        <taxon>Bacillati</taxon>
        <taxon>Actinomycetota</taxon>
        <taxon>Actinomycetes</taxon>
        <taxon>Kitasatosporales</taxon>
        <taxon>Streptomycetaceae</taxon>
        <taxon>Streptomyces</taxon>
    </lineage>
</organism>
<dbReference type="Pfam" id="PF04149">
    <property type="entry name" value="DUF397"/>
    <property type="match status" value="1"/>
</dbReference>
<accession>A0A918MMC3</accession>
<dbReference type="Proteomes" id="UP000620224">
    <property type="component" value="Unassembled WGS sequence"/>
</dbReference>
<keyword evidence="3" id="KW-1185">Reference proteome</keyword>
<reference evidence="2 3" key="1">
    <citation type="journal article" date="2014" name="Int. J. Syst. Evol. Microbiol.">
        <title>Complete genome sequence of Corynebacterium casei LMG S-19264T (=DSM 44701T), isolated from a smear-ripened cheese.</title>
        <authorList>
            <consortium name="US DOE Joint Genome Institute (JGI-PGF)"/>
            <person name="Walter F."/>
            <person name="Albersmeier A."/>
            <person name="Kalinowski J."/>
            <person name="Ruckert C."/>
        </authorList>
    </citation>
    <scope>NUCLEOTIDE SEQUENCE [LARGE SCALE GENOMIC DNA]</scope>
    <source>
        <strain evidence="2 3">JCM 4490</strain>
    </source>
</reference>
<proteinExistence type="predicted"/>
<sequence length="67" mass="7439">MTAPSEQQWFKSSYSGGSGTECVECAYVRDRTLVRDSKCQGDSPIGVRAQTWQAFTHALKRGDLALR</sequence>
<comment type="caution">
    <text evidence="2">The sequence shown here is derived from an EMBL/GenBank/DDBJ whole genome shotgun (WGS) entry which is preliminary data.</text>
</comment>
<dbReference type="RefSeq" id="WP_190013480.1">
    <property type="nucleotide sequence ID" value="NZ_BMUE01000002.1"/>
</dbReference>
<dbReference type="AlphaFoldDB" id="A0A918MMC3"/>
<dbReference type="EMBL" id="BMUE01000002">
    <property type="protein sequence ID" value="GGW35993.1"/>
    <property type="molecule type" value="Genomic_DNA"/>
</dbReference>
<name>A0A918MMC3_9ACTN</name>
<protein>
    <recommendedName>
        <fullName evidence="1">DUF397 domain-containing protein</fullName>
    </recommendedName>
</protein>
<evidence type="ECO:0000313" key="3">
    <source>
        <dbReference type="Proteomes" id="UP000620224"/>
    </source>
</evidence>
<evidence type="ECO:0000259" key="1">
    <source>
        <dbReference type="Pfam" id="PF04149"/>
    </source>
</evidence>